<protein>
    <submittedName>
        <fullName evidence="4">CDP-diacylglycerol--glycerol-3-phosphate 3-phosphatidyltransferase</fullName>
    </submittedName>
</protein>
<name>A0A4R6Q1A4_9FIRM</name>
<evidence type="ECO:0000256" key="3">
    <source>
        <dbReference type="SAM" id="Phobius"/>
    </source>
</evidence>
<evidence type="ECO:0000313" key="4">
    <source>
        <dbReference type="EMBL" id="TDP54635.1"/>
    </source>
</evidence>
<dbReference type="OrthoDB" id="9796672at2"/>
<comment type="similarity">
    <text evidence="2">Belongs to the CDP-alcohol phosphatidyltransferase class-I family.</text>
</comment>
<dbReference type="AlphaFoldDB" id="A0A4R6Q1A4"/>
<dbReference type="InterPro" id="IPR048254">
    <property type="entry name" value="CDP_ALCOHOL_P_TRANSF_CS"/>
</dbReference>
<dbReference type="InterPro" id="IPR000462">
    <property type="entry name" value="CDP-OH_P_trans"/>
</dbReference>
<dbReference type="EMBL" id="SNXO01000020">
    <property type="protein sequence ID" value="TDP54635.1"/>
    <property type="molecule type" value="Genomic_DNA"/>
</dbReference>
<comment type="caution">
    <text evidence="4">The sequence shown here is derived from an EMBL/GenBank/DDBJ whole genome shotgun (WGS) entry which is preliminary data.</text>
</comment>
<accession>A0A4R6Q1A4</accession>
<reference evidence="4 5" key="1">
    <citation type="submission" date="2019-03" db="EMBL/GenBank/DDBJ databases">
        <title>Genomic Encyclopedia of Type Strains, Phase IV (KMG-IV): sequencing the most valuable type-strain genomes for metagenomic binning, comparative biology and taxonomic classification.</title>
        <authorList>
            <person name="Goeker M."/>
        </authorList>
    </citation>
    <scope>NUCLEOTIDE SEQUENCE [LARGE SCALE GENOMIC DNA]</scope>
    <source>
        <strain evidence="4 5">DSM 28287</strain>
    </source>
</reference>
<feature type="transmembrane region" description="Helical" evidence="3">
    <location>
        <begin position="123"/>
        <end position="151"/>
    </location>
</feature>
<keyword evidence="3" id="KW-0812">Transmembrane</keyword>
<keyword evidence="3" id="KW-0472">Membrane</keyword>
<dbReference type="Proteomes" id="UP000295500">
    <property type="component" value="Unassembled WGS sequence"/>
</dbReference>
<keyword evidence="5" id="KW-1185">Reference proteome</keyword>
<dbReference type="Gene3D" id="1.20.120.1760">
    <property type="match status" value="1"/>
</dbReference>
<keyword evidence="3" id="KW-1133">Transmembrane helix</keyword>
<organism evidence="4 5">
    <name type="scientific">Aminicella lysinilytica</name>
    <dbReference type="NCBI Taxonomy" id="433323"/>
    <lineage>
        <taxon>Bacteria</taxon>
        <taxon>Bacillati</taxon>
        <taxon>Bacillota</taxon>
        <taxon>Clostridia</taxon>
        <taxon>Peptostreptococcales</taxon>
        <taxon>Anaerovoracaceae</taxon>
        <taxon>Aminicella</taxon>
    </lineage>
</organism>
<proteinExistence type="inferred from homology"/>
<dbReference type="InterPro" id="IPR043130">
    <property type="entry name" value="CDP-OH_PTrfase_TM_dom"/>
</dbReference>
<gene>
    <name evidence="4" type="ORF">EV211_12043</name>
</gene>
<dbReference type="Pfam" id="PF01066">
    <property type="entry name" value="CDP-OH_P_transf"/>
    <property type="match status" value="1"/>
</dbReference>
<sequence length="164" mass="18048">MANLITGCRILCSIIMIFFPAFSVTFYVLYLAGGVTDMVDGLVARKTNTVSKMGSRLDSIADVFFVAVSLFKILPAVDISTWLWIWIAVIAAIKVINILSGFLSQKRFVAEHTIMNKVTGFLLFLLPLTLTVIELNYSGAVVCCIATFAAIQEGHYIRTGKEVE</sequence>
<dbReference type="GO" id="GO:0016020">
    <property type="term" value="C:membrane"/>
    <property type="evidence" value="ECO:0007669"/>
    <property type="project" value="InterPro"/>
</dbReference>
<dbReference type="GO" id="GO:0008654">
    <property type="term" value="P:phospholipid biosynthetic process"/>
    <property type="evidence" value="ECO:0007669"/>
    <property type="project" value="InterPro"/>
</dbReference>
<dbReference type="PROSITE" id="PS00379">
    <property type="entry name" value="CDP_ALCOHOL_P_TRANSF"/>
    <property type="match status" value="1"/>
</dbReference>
<dbReference type="RefSeq" id="WP_133528606.1">
    <property type="nucleotide sequence ID" value="NZ_SNXO01000020.1"/>
</dbReference>
<evidence type="ECO:0000256" key="1">
    <source>
        <dbReference type="ARBA" id="ARBA00022679"/>
    </source>
</evidence>
<evidence type="ECO:0000256" key="2">
    <source>
        <dbReference type="RuleBase" id="RU003750"/>
    </source>
</evidence>
<feature type="transmembrane region" description="Helical" evidence="3">
    <location>
        <begin position="12"/>
        <end position="33"/>
    </location>
</feature>
<evidence type="ECO:0000313" key="5">
    <source>
        <dbReference type="Proteomes" id="UP000295500"/>
    </source>
</evidence>
<keyword evidence="1 2" id="KW-0808">Transferase</keyword>
<feature type="transmembrane region" description="Helical" evidence="3">
    <location>
        <begin position="83"/>
        <end position="103"/>
    </location>
</feature>
<dbReference type="GO" id="GO:0016780">
    <property type="term" value="F:phosphotransferase activity, for other substituted phosphate groups"/>
    <property type="evidence" value="ECO:0007669"/>
    <property type="project" value="InterPro"/>
</dbReference>